<feature type="compositionally biased region" description="Low complexity" evidence="1">
    <location>
        <begin position="176"/>
        <end position="194"/>
    </location>
</feature>
<accession>A0A8H2WLS4</accession>
<dbReference type="AlphaFoldDB" id="A0A8H2WLS4"/>
<protein>
    <submittedName>
        <fullName evidence="2">Uncharacterized protein</fullName>
    </submittedName>
</protein>
<evidence type="ECO:0000313" key="2">
    <source>
        <dbReference type="EMBL" id="CAE6397468.1"/>
    </source>
</evidence>
<comment type="caution">
    <text evidence="2">The sequence shown here is derived from an EMBL/GenBank/DDBJ whole genome shotgun (WGS) entry which is preliminary data.</text>
</comment>
<dbReference type="Proteomes" id="UP000663846">
    <property type="component" value="Unassembled WGS sequence"/>
</dbReference>
<gene>
    <name evidence="2" type="ORF">RDB_LOCUS51725</name>
</gene>
<reference evidence="2" key="1">
    <citation type="submission" date="2021-01" db="EMBL/GenBank/DDBJ databases">
        <authorList>
            <person name="Kaushik A."/>
        </authorList>
    </citation>
    <scope>NUCLEOTIDE SEQUENCE</scope>
    <source>
        <strain evidence="2">AG1-1C</strain>
    </source>
</reference>
<organism evidence="2 3">
    <name type="scientific">Rhizoctonia solani</name>
    <dbReference type="NCBI Taxonomy" id="456999"/>
    <lineage>
        <taxon>Eukaryota</taxon>
        <taxon>Fungi</taxon>
        <taxon>Dikarya</taxon>
        <taxon>Basidiomycota</taxon>
        <taxon>Agaricomycotina</taxon>
        <taxon>Agaricomycetes</taxon>
        <taxon>Cantharellales</taxon>
        <taxon>Ceratobasidiaceae</taxon>
        <taxon>Rhizoctonia</taxon>
    </lineage>
</organism>
<dbReference type="EMBL" id="CAJMWS010000300">
    <property type="protein sequence ID" value="CAE6397468.1"/>
    <property type="molecule type" value="Genomic_DNA"/>
</dbReference>
<feature type="compositionally biased region" description="Polar residues" evidence="1">
    <location>
        <begin position="136"/>
        <end position="149"/>
    </location>
</feature>
<evidence type="ECO:0000313" key="3">
    <source>
        <dbReference type="Proteomes" id="UP000663846"/>
    </source>
</evidence>
<feature type="region of interest" description="Disordered" evidence="1">
    <location>
        <begin position="231"/>
        <end position="279"/>
    </location>
</feature>
<name>A0A8H2WLS4_9AGAM</name>
<feature type="region of interest" description="Disordered" evidence="1">
    <location>
        <begin position="134"/>
        <end position="207"/>
    </location>
</feature>
<evidence type="ECO:0000256" key="1">
    <source>
        <dbReference type="SAM" id="MobiDB-lite"/>
    </source>
</evidence>
<proteinExistence type="predicted"/>
<sequence>MNFTTRSSYFGEANSGGNYQLLSAYEASSSYKNEDYPTRPSPIRRHSTRNLLLKPDRRKKCSSSTCVCMASPTTPRSLLPKGEVCECALESLPYLPRDSSHVLPQDLYSALEELELETSCKDFQSRGRHSIRASVRQVSEGSPNGTSAHSRLLRRLKIPSSGRRGPRPDRSVMMDPDLSPASSTSSSRYGSPVPRRSPTPFTPRNAEVETPGFYHIQHFDQSFHGQSVDLDEDMAPAGTEPSGQEGREQGVSGTDPMAMRFKLPDPRLGPNPRKFSRYP</sequence>